<keyword evidence="13" id="KW-1185">Reference proteome</keyword>
<comment type="pathway">
    <text evidence="2 11">Nucleoside biosynthesis; alpha-ribazole biosynthesis; alpha-ribazole from 5,6-dimethylbenzimidazole: step 1/2.</text>
</comment>
<evidence type="ECO:0000256" key="11">
    <source>
        <dbReference type="HAMAP-Rule" id="MF_00230"/>
    </source>
</evidence>
<evidence type="ECO:0000256" key="1">
    <source>
        <dbReference type="ARBA" id="ARBA00002197"/>
    </source>
</evidence>
<dbReference type="CDD" id="cd02439">
    <property type="entry name" value="DMB-PRT_CobT"/>
    <property type="match status" value="1"/>
</dbReference>
<evidence type="ECO:0000256" key="5">
    <source>
        <dbReference type="ARBA" id="ARBA00015486"/>
    </source>
</evidence>
<evidence type="ECO:0000256" key="3">
    <source>
        <dbReference type="ARBA" id="ARBA00007110"/>
    </source>
</evidence>
<evidence type="ECO:0000256" key="7">
    <source>
        <dbReference type="ARBA" id="ARBA00022676"/>
    </source>
</evidence>
<feature type="active site" description="Proton acceptor" evidence="11">
    <location>
        <position position="323"/>
    </location>
</feature>
<comment type="catalytic activity">
    <reaction evidence="10 11">
        <text>5,6-dimethylbenzimidazole + nicotinate beta-D-ribonucleotide = alpha-ribazole 5'-phosphate + nicotinate + H(+)</text>
        <dbReference type="Rhea" id="RHEA:11196"/>
        <dbReference type="ChEBI" id="CHEBI:15378"/>
        <dbReference type="ChEBI" id="CHEBI:15890"/>
        <dbReference type="ChEBI" id="CHEBI:32544"/>
        <dbReference type="ChEBI" id="CHEBI:57502"/>
        <dbReference type="ChEBI" id="CHEBI:57918"/>
        <dbReference type="EC" id="2.4.2.21"/>
    </reaction>
</comment>
<evidence type="ECO:0000256" key="9">
    <source>
        <dbReference type="ARBA" id="ARBA00030686"/>
    </source>
</evidence>
<keyword evidence="6 11" id="KW-0169">Cobalamin biosynthesis</keyword>
<dbReference type="EC" id="2.4.2.21" evidence="4 11"/>
<accession>A0ABZ3C8W0</accession>
<dbReference type="Pfam" id="PF02277">
    <property type="entry name" value="DBI_PRT"/>
    <property type="match status" value="1"/>
</dbReference>
<dbReference type="HAMAP" id="MF_00230">
    <property type="entry name" value="CobT"/>
    <property type="match status" value="1"/>
</dbReference>
<dbReference type="PANTHER" id="PTHR43463:SF1">
    <property type="entry name" value="NICOTINATE-NUCLEOTIDE--DIMETHYLBENZIMIDAZOLE PHOSPHORIBOSYLTRANSFERASE"/>
    <property type="match status" value="1"/>
</dbReference>
<dbReference type="NCBIfam" id="NF000996">
    <property type="entry name" value="PRK00105.1"/>
    <property type="match status" value="1"/>
</dbReference>
<protein>
    <recommendedName>
        <fullName evidence="5 11">Nicotinate-nucleotide--dimethylbenzimidazole phosphoribosyltransferase</fullName>
        <shortName evidence="11">NN:DBI PRT</shortName>
        <ecNumber evidence="4 11">2.4.2.21</ecNumber>
    </recommendedName>
    <alternativeName>
        <fullName evidence="9 11">N(1)-alpha-phosphoribosyltransferase</fullName>
    </alternativeName>
</protein>
<evidence type="ECO:0000256" key="6">
    <source>
        <dbReference type="ARBA" id="ARBA00022573"/>
    </source>
</evidence>
<dbReference type="GO" id="GO:0008939">
    <property type="term" value="F:nicotinate-nucleotide-dimethylbenzimidazole phosphoribosyltransferase activity"/>
    <property type="evidence" value="ECO:0007669"/>
    <property type="project" value="UniProtKB-EC"/>
</dbReference>
<dbReference type="InterPro" id="IPR023195">
    <property type="entry name" value="Nict_dMeBzImd_PRibTrfase_N"/>
</dbReference>
<evidence type="ECO:0000256" key="10">
    <source>
        <dbReference type="ARBA" id="ARBA00047340"/>
    </source>
</evidence>
<evidence type="ECO:0000313" key="13">
    <source>
        <dbReference type="Proteomes" id="UP001434337"/>
    </source>
</evidence>
<dbReference type="Proteomes" id="UP001434337">
    <property type="component" value="Chromosome"/>
</dbReference>
<keyword evidence="7 11" id="KW-0328">Glycosyltransferase</keyword>
<dbReference type="EMBL" id="CP115965">
    <property type="protein sequence ID" value="WZW98637.1"/>
    <property type="molecule type" value="Genomic_DNA"/>
</dbReference>
<dbReference type="Gene3D" id="3.40.50.10210">
    <property type="match status" value="1"/>
</dbReference>
<gene>
    <name evidence="11 12" type="primary">cobT</name>
    <name evidence="12" type="ORF">PCC79_00060</name>
</gene>
<evidence type="ECO:0000256" key="2">
    <source>
        <dbReference type="ARBA" id="ARBA00005049"/>
    </source>
</evidence>
<dbReference type="InterPro" id="IPR017846">
    <property type="entry name" value="Nict_dMeBzImd_PRibTrfase_bact"/>
</dbReference>
<dbReference type="Gene3D" id="1.10.1610.10">
    <property type="match status" value="1"/>
</dbReference>
<reference evidence="12 13" key="1">
    <citation type="journal article" date="2023" name="Environ Microbiome">
        <title>A coral-associated actinobacterium mitigates coral bleaching under heat stress.</title>
        <authorList>
            <person name="Li J."/>
            <person name="Zou Y."/>
            <person name="Li Q."/>
            <person name="Zhang J."/>
            <person name="Bourne D.G."/>
            <person name="Lyu Y."/>
            <person name="Liu C."/>
            <person name="Zhang S."/>
        </authorList>
    </citation>
    <scope>NUCLEOTIDE SEQUENCE [LARGE SCALE GENOMIC DNA]</scope>
    <source>
        <strain evidence="12 13">SCSIO 13291</strain>
    </source>
</reference>
<dbReference type="InterPro" id="IPR003200">
    <property type="entry name" value="Nict_dMeBzImd_PRibTrfase"/>
</dbReference>
<dbReference type="NCBIfam" id="TIGR03160">
    <property type="entry name" value="cobT_DBIPRT"/>
    <property type="match status" value="1"/>
</dbReference>
<proteinExistence type="inferred from homology"/>
<dbReference type="RefSeq" id="WP_232549240.1">
    <property type="nucleotide sequence ID" value="NZ_CP115965.1"/>
</dbReference>
<dbReference type="SUPFAM" id="SSF52733">
    <property type="entry name" value="Nicotinate mononucleotide:5,6-dimethylbenzimidazole phosphoribosyltransferase (CobT)"/>
    <property type="match status" value="1"/>
</dbReference>
<organism evidence="12 13">
    <name type="scientific">Propioniciclava soli</name>
    <dbReference type="NCBI Taxonomy" id="2775081"/>
    <lineage>
        <taxon>Bacteria</taxon>
        <taxon>Bacillati</taxon>
        <taxon>Actinomycetota</taxon>
        <taxon>Actinomycetes</taxon>
        <taxon>Propionibacteriales</taxon>
        <taxon>Propionibacteriaceae</taxon>
        <taxon>Propioniciclava</taxon>
    </lineage>
</organism>
<evidence type="ECO:0000256" key="4">
    <source>
        <dbReference type="ARBA" id="ARBA00011991"/>
    </source>
</evidence>
<sequence length="356" mass="34189">MTHPDSPLGRTLAAITGADADARAAAEAHQLAMLKPPGSLGELETLGCRLAAIAGTCPPPVPAPALVTVFAGDHGVQTHGPSPWPQEVTAQMAAGVAGGGAAVSVLARHAGADVAVYDVGMVTALPEDAGVHDRRIAAGTADMTVGPALTPAQCTAAIEVGLTVAADAVARGHRCLVPGEVGIGNTTAAAALVSVFTGLPPAESTGAGAGAAGERLARKKALVARAIDVNGATAADPLAALAAVGGLEHAAIVGVLLGAAAARVPVVLDGVNVLSAALVAAALAPAASDFWIAGHEGAEPGCAAALAALGLRPVLRLGLRLGEGSGAVTALPVVAASATLMAEMATFASAGIAPGA</sequence>
<keyword evidence="8 11" id="KW-0808">Transferase</keyword>
<dbReference type="PANTHER" id="PTHR43463">
    <property type="entry name" value="NICOTINATE-NUCLEOTIDE--DIMETHYLBENZIMIDAZOLE PHOSPHORIBOSYLTRANSFERASE"/>
    <property type="match status" value="1"/>
</dbReference>
<comment type="function">
    <text evidence="1 11">Catalyzes the synthesis of alpha-ribazole-5'-phosphate from nicotinate mononucleotide (NAMN) and 5,6-dimethylbenzimidazole (DMB).</text>
</comment>
<name>A0ABZ3C8W0_9ACTN</name>
<evidence type="ECO:0000313" key="12">
    <source>
        <dbReference type="EMBL" id="WZW98637.1"/>
    </source>
</evidence>
<dbReference type="InterPro" id="IPR036087">
    <property type="entry name" value="Nict_dMeBzImd_PRibTrfase_sf"/>
</dbReference>
<evidence type="ECO:0000256" key="8">
    <source>
        <dbReference type="ARBA" id="ARBA00022679"/>
    </source>
</evidence>
<comment type="similarity">
    <text evidence="3 11">Belongs to the CobT family.</text>
</comment>